<name>A0AAV6TVA5_9ARAC</name>
<feature type="non-terminal residue" evidence="1">
    <location>
        <position position="271"/>
    </location>
</feature>
<dbReference type="Proteomes" id="UP000827092">
    <property type="component" value="Unassembled WGS sequence"/>
</dbReference>
<accession>A0AAV6TVA5</accession>
<sequence length="271" mass="31347">MFCVDYGIVNNPGDHPTYHLQGRFGCPDLTIASNLFIEHVCGWAVDLTESCSDHRFIRFQIRADIVFKRNSYYDFAHYSPLKARRKFKELEYELVSLINNCGSVQDIDMALNQFYAEIDKTCKFVFKRKKSGGRGSLKWWNSELNVFRKRIKALYLKHIRTGTLSDKIFYYIEMARYKSLINMTKLSSWRAFCEGERDRFGSIFNTIMSKNRGSSLVTATLEGSDQDSDFRDTYTKLVEHHFSITSETVVENAVLTDSHRPITKAELGSAV</sequence>
<dbReference type="InterPro" id="IPR036691">
    <property type="entry name" value="Endo/exonu/phosph_ase_sf"/>
</dbReference>
<evidence type="ECO:0008006" key="3">
    <source>
        <dbReference type="Google" id="ProtNLM"/>
    </source>
</evidence>
<gene>
    <name evidence="1" type="ORF">JTE90_018881</name>
</gene>
<dbReference type="EMBL" id="JAFNEN010000983">
    <property type="protein sequence ID" value="KAG8175588.1"/>
    <property type="molecule type" value="Genomic_DNA"/>
</dbReference>
<organism evidence="1 2">
    <name type="scientific">Oedothorax gibbosus</name>
    <dbReference type="NCBI Taxonomy" id="931172"/>
    <lineage>
        <taxon>Eukaryota</taxon>
        <taxon>Metazoa</taxon>
        <taxon>Ecdysozoa</taxon>
        <taxon>Arthropoda</taxon>
        <taxon>Chelicerata</taxon>
        <taxon>Arachnida</taxon>
        <taxon>Araneae</taxon>
        <taxon>Araneomorphae</taxon>
        <taxon>Entelegynae</taxon>
        <taxon>Araneoidea</taxon>
        <taxon>Linyphiidae</taxon>
        <taxon>Erigoninae</taxon>
        <taxon>Oedothorax</taxon>
    </lineage>
</organism>
<proteinExistence type="predicted"/>
<dbReference type="AlphaFoldDB" id="A0AAV6TVA5"/>
<protein>
    <recommendedName>
        <fullName evidence="3">Endonuclease/exonuclease/phosphatase domain-containing protein</fullName>
    </recommendedName>
</protein>
<evidence type="ECO:0000313" key="2">
    <source>
        <dbReference type="Proteomes" id="UP000827092"/>
    </source>
</evidence>
<dbReference type="Gene3D" id="3.60.10.10">
    <property type="entry name" value="Endonuclease/exonuclease/phosphatase"/>
    <property type="match status" value="1"/>
</dbReference>
<comment type="caution">
    <text evidence="1">The sequence shown here is derived from an EMBL/GenBank/DDBJ whole genome shotgun (WGS) entry which is preliminary data.</text>
</comment>
<reference evidence="1 2" key="1">
    <citation type="journal article" date="2022" name="Nat. Ecol. Evol.">
        <title>A masculinizing supergene underlies an exaggerated male reproductive morph in a spider.</title>
        <authorList>
            <person name="Hendrickx F."/>
            <person name="De Corte Z."/>
            <person name="Sonet G."/>
            <person name="Van Belleghem S.M."/>
            <person name="Kostlbacher S."/>
            <person name="Vangestel C."/>
        </authorList>
    </citation>
    <scope>NUCLEOTIDE SEQUENCE [LARGE SCALE GENOMIC DNA]</scope>
    <source>
        <strain evidence="1">W744_W776</strain>
    </source>
</reference>
<evidence type="ECO:0000313" key="1">
    <source>
        <dbReference type="EMBL" id="KAG8175588.1"/>
    </source>
</evidence>
<keyword evidence="2" id="KW-1185">Reference proteome</keyword>
<dbReference type="SUPFAM" id="SSF56219">
    <property type="entry name" value="DNase I-like"/>
    <property type="match status" value="1"/>
</dbReference>